<dbReference type="GeneID" id="25393901"/>
<dbReference type="SUPFAM" id="SSF52490">
    <property type="entry name" value="Tubulin nucleotide-binding domain-like"/>
    <property type="match status" value="1"/>
</dbReference>
<feature type="compositionally biased region" description="Polar residues" evidence="3">
    <location>
        <begin position="741"/>
        <end position="751"/>
    </location>
</feature>
<dbReference type="Pfam" id="PF21011">
    <property type="entry name" value="CetZ_C"/>
    <property type="match status" value="1"/>
</dbReference>
<dbReference type="GO" id="GO:0003924">
    <property type="term" value="F:GTPase activity"/>
    <property type="evidence" value="ECO:0007669"/>
    <property type="project" value="InterPro"/>
</dbReference>
<name>A7I5N4_METB6</name>
<evidence type="ECO:0000259" key="4">
    <source>
        <dbReference type="Pfam" id="PF00091"/>
    </source>
</evidence>
<dbReference type="GO" id="GO:0032153">
    <property type="term" value="C:cell division site"/>
    <property type="evidence" value="ECO:0007669"/>
    <property type="project" value="TreeGrafter"/>
</dbReference>
<feature type="domain" description="Tubulin/FtsZ GTPase" evidence="4">
    <location>
        <begin position="2"/>
        <end position="169"/>
    </location>
</feature>
<sequence length="765" mass="83100">MRILALGMGGAGCRIAEALYANDRKSSKVTCVQALAIDVDSEALAKLKALPDQAKIDFSALEPGIPGEMPGADPAAVDIGEVLARIQNMEHGETDAILVCCGLGGRMADAVPRLVAALRESVTEPIFGLVTLPALSEGERRAAKAGDDIDAISPLLDGIILFDNETWLKKIAARRDALVEELSKGPGLFGLGRNSPKLTPKEITDKLLNQSIIRRISLLLRAGEFRADGGIDLAEVVLDSSEVLNTIRGMGFISVGYAVENISQGPLAFIARLRGTDSAQEQRRSAERIIELAKQAIYQEVSVPCDMTSAAKALILVAGPSHEISMKGFMTVRKWLDRSIAGMEMRSGDYPVTNSENVAIIVVLSGLENIPRITELREIRDQSRAGISRPASHSLNLPPAGGDLRKTGGASAITTVWSGAEIQDEMITFPGERSSKGLVHRHHEEEEERALTQTPSRTSSSSPAENLRHESVRPRIQEENLPKERLLHSPAPVRSDRSIDPVASRRILPGTPSGKSEQMGSPSVQRFGQGATSSGHEPARPSAKRTLESGYEGSLPLRPSPVQRRTPVPQISHQDLQKPAQPVLPERRDIASPQRDSRPSDTRAIVRKVVAKSPTHNTGSPREGGEQVQPEQPHKMIIRHKKKEPLPEEGPERPLEYIDNTGLVRQEELEPVLGEDHISTSTPSEETKIGIRDRPQPARDDIFLGKAIPTKAPLRAKDAALLQAELKPRKIRFVTDEENNTGESGQTSPSAFQKKGRLSPDDDRT</sequence>
<dbReference type="STRING" id="456442.Mboo_0527"/>
<dbReference type="RefSeq" id="WP_012106066.1">
    <property type="nucleotide sequence ID" value="NC_009712.1"/>
</dbReference>
<dbReference type="Gene3D" id="3.30.1330.20">
    <property type="entry name" value="Tubulin/FtsZ, C-terminal domain"/>
    <property type="match status" value="1"/>
</dbReference>
<feature type="compositionally biased region" description="Polar residues" evidence="3">
    <location>
        <begin position="513"/>
        <end position="535"/>
    </location>
</feature>
<feature type="region of interest" description="Disordered" evidence="3">
    <location>
        <begin position="435"/>
        <end position="659"/>
    </location>
</feature>
<feature type="region of interest" description="Disordered" evidence="3">
    <location>
        <begin position="731"/>
        <end position="765"/>
    </location>
</feature>
<evidence type="ECO:0000259" key="5">
    <source>
        <dbReference type="Pfam" id="PF21011"/>
    </source>
</evidence>
<gene>
    <name evidence="6" type="ordered locus">Mboo_0527</name>
</gene>
<feature type="region of interest" description="Disordered" evidence="3">
    <location>
        <begin position="382"/>
        <end position="408"/>
    </location>
</feature>
<dbReference type="Gene3D" id="3.40.50.1440">
    <property type="entry name" value="Tubulin/FtsZ, GTPase domain"/>
    <property type="match status" value="1"/>
</dbReference>
<dbReference type="GO" id="GO:0005737">
    <property type="term" value="C:cytoplasm"/>
    <property type="evidence" value="ECO:0007669"/>
    <property type="project" value="TreeGrafter"/>
</dbReference>
<feature type="region of interest" description="Disordered" evidence="3">
    <location>
        <begin position="671"/>
        <end position="698"/>
    </location>
</feature>
<evidence type="ECO:0000256" key="1">
    <source>
        <dbReference type="ARBA" id="ARBA00022741"/>
    </source>
</evidence>
<dbReference type="Proteomes" id="UP000002408">
    <property type="component" value="Chromosome"/>
</dbReference>
<dbReference type="InterPro" id="IPR045061">
    <property type="entry name" value="FtsZ/CetZ"/>
</dbReference>
<dbReference type="PANTHER" id="PTHR30314">
    <property type="entry name" value="CELL DIVISION PROTEIN FTSZ-RELATED"/>
    <property type="match status" value="1"/>
</dbReference>
<evidence type="ECO:0000313" key="7">
    <source>
        <dbReference type="Proteomes" id="UP000002408"/>
    </source>
</evidence>
<protein>
    <submittedName>
        <fullName evidence="6">Cell division GTPase-like protein</fullName>
    </submittedName>
</protein>
<dbReference type="InterPro" id="IPR036525">
    <property type="entry name" value="Tubulin/FtsZ_GTPase_sf"/>
</dbReference>
<dbReference type="InterPro" id="IPR048737">
    <property type="entry name" value="CetZ_C"/>
</dbReference>
<dbReference type="Pfam" id="PF00091">
    <property type="entry name" value="Tubulin"/>
    <property type="match status" value="1"/>
</dbReference>
<dbReference type="InterPro" id="IPR037103">
    <property type="entry name" value="Tubulin/FtsZ-like_C"/>
</dbReference>
<dbReference type="KEGG" id="mbn:Mboo_0527"/>
<keyword evidence="2" id="KW-0342">GTP-binding</keyword>
<evidence type="ECO:0000313" key="6">
    <source>
        <dbReference type="EMBL" id="ABS55045.1"/>
    </source>
</evidence>
<dbReference type="HOGENOM" id="CLU_372409_0_0_2"/>
<dbReference type="GO" id="GO:0005525">
    <property type="term" value="F:GTP binding"/>
    <property type="evidence" value="ECO:0007669"/>
    <property type="project" value="UniProtKB-KW"/>
</dbReference>
<dbReference type="eggNOG" id="arCOG02202">
    <property type="taxonomic scope" value="Archaea"/>
</dbReference>
<dbReference type="GO" id="GO:0051301">
    <property type="term" value="P:cell division"/>
    <property type="evidence" value="ECO:0007669"/>
    <property type="project" value="UniProtKB-KW"/>
</dbReference>
<evidence type="ECO:0000256" key="2">
    <source>
        <dbReference type="ARBA" id="ARBA00023134"/>
    </source>
</evidence>
<feature type="compositionally biased region" description="Basic and acidic residues" evidence="3">
    <location>
        <begin position="685"/>
        <end position="698"/>
    </location>
</feature>
<organism evidence="6 7">
    <name type="scientific">Methanoregula boonei (strain DSM 21154 / JCM 14090 / 6A8)</name>
    <dbReference type="NCBI Taxonomy" id="456442"/>
    <lineage>
        <taxon>Archaea</taxon>
        <taxon>Methanobacteriati</taxon>
        <taxon>Methanobacteriota</taxon>
        <taxon>Stenosarchaea group</taxon>
        <taxon>Methanomicrobia</taxon>
        <taxon>Methanomicrobiales</taxon>
        <taxon>Methanoregulaceae</taxon>
        <taxon>Methanoregula</taxon>
    </lineage>
</organism>
<dbReference type="InterPro" id="IPR003008">
    <property type="entry name" value="Tubulin_FtsZ_GTPase"/>
</dbReference>
<feature type="compositionally biased region" description="Low complexity" evidence="3">
    <location>
        <begin position="454"/>
        <end position="463"/>
    </location>
</feature>
<dbReference type="CDD" id="cd02202">
    <property type="entry name" value="CetZ_tubulin-like"/>
    <property type="match status" value="1"/>
</dbReference>
<keyword evidence="6" id="KW-0132">Cell division</keyword>
<feature type="domain" description="Tubulin-like CetZ C-terminal" evidence="5">
    <location>
        <begin position="208"/>
        <end position="379"/>
    </location>
</feature>
<feature type="compositionally biased region" description="Basic and acidic residues" evidence="3">
    <location>
        <begin position="644"/>
        <end position="656"/>
    </location>
</feature>
<dbReference type="PANTHER" id="PTHR30314:SF3">
    <property type="entry name" value="MITOCHONDRIAL DIVISION PROTEIN FSZA"/>
    <property type="match status" value="1"/>
</dbReference>
<dbReference type="OrthoDB" id="329751at2157"/>
<reference evidence="7" key="1">
    <citation type="journal article" date="2015" name="Microbiology">
        <title>Genome of Methanoregula boonei 6A8 reveals adaptations to oligotrophic peatland environments.</title>
        <authorList>
            <person name="Braeuer S."/>
            <person name="Cadillo-Quiroz H."/>
            <person name="Kyrpides N."/>
            <person name="Woyke T."/>
            <person name="Goodwin L."/>
            <person name="Detter C."/>
            <person name="Podell S."/>
            <person name="Yavitt J.B."/>
            <person name="Zinder S.H."/>
        </authorList>
    </citation>
    <scope>NUCLEOTIDE SEQUENCE [LARGE SCALE GENOMIC DNA]</scope>
    <source>
        <strain evidence="7">DSM 21154 / JCM 14090 / 6A8</strain>
    </source>
</reference>
<keyword evidence="6" id="KW-0131">Cell cycle</keyword>
<proteinExistence type="predicted"/>
<keyword evidence="1" id="KW-0547">Nucleotide-binding</keyword>
<accession>A7I5N4</accession>
<evidence type="ECO:0000256" key="3">
    <source>
        <dbReference type="SAM" id="MobiDB-lite"/>
    </source>
</evidence>
<feature type="compositionally biased region" description="Basic and acidic residues" evidence="3">
    <location>
        <begin position="585"/>
        <end position="601"/>
    </location>
</feature>
<keyword evidence="7" id="KW-1185">Reference proteome</keyword>
<dbReference type="AlphaFoldDB" id="A7I5N4"/>
<feature type="compositionally biased region" description="Basic and acidic residues" evidence="3">
    <location>
        <begin position="466"/>
        <end position="487"/>
    </location>
</feature>
<dbReference type="EMBL" id="CP000780">
    <property type="protein sequence ID" value="ABS55045.1"/>
    <property type="molecule type" value="Genomic_DNA"/>
</dbReference>